<dbReference type="Proteomes" id="UP000664056">
    <property type="component" value="Unassembled WGS sequence"/>
</dbReference>
<evidence type="ECO:0000313" key="1">
    <source>
        <dbReference type="EMBL" id="HAS8542523.1"/>
    </source>
</evidence>
<organism evidence="1">
    <name type="scientific">Vibrio vulnificus</name>
    <dbReference type="NCBI Taxonomy" id="672"/>
    <lineage>
        <taxon>Bacteria</taxon>
        <taxon>Pseudomonadati</taxon>
        <taxon>Pseudomonadota</taxon>
        <taxon>Gammaproteobacteria</taxon>
        <taxon>Vibrionales</taxon>
        <taxon>Vibrionaceae</taxon>
        <taxon>Vibrio</taxon>
    </lineage>
</organism>
<dbReference type="Proteomes" id="UP000863257">
    <property type="component" value="Unassembled WGS sequence"/>
</dbReference>
<sequence>MKRASKSYRLQLIREVVTRRELQTSNDPMANYIYQLMTDKTHSTHDVEQNHKFVGSHFDEHAGGWVNDKWGLK</sequence>
<dbReference type="EMBL" id="JAFKOQ010000005">
    <property type="protein sequence ID" value="MBN8122024.1"/>
    <property type="molecule type" value="Genomic_DNA"/>
</dbReference>
<reference evidence="1" key="2">
    <citation type="journal article" date="2018" name="Genome Biol.">
        <title>SKESA: strategic k-mer extension for scrupulous assemblies.</title>
        <authorList>
            <person name="Souvorov A."/>
            <person name="Agarwala R."/>
            <person name="Lipman D.J."/>
        </authorList>
    </citation>
    <scope>NUCLEOTIDE SEQUENCE</scope>
    <source>
        <strain evidence="1">BCW_3452</strain>
    </source>
</reference>
<reference evidence="3 4" key="1">
    <citation type="submission" date="2017-12" db="EMBL/GenBank/DDBJ databases">
        <title>FDA dAtabase for Regulatory Grade micrObial Sequences (FDA-ARGOS): Supporting development and validation of Infectious Disease Dx tests.</title>
        <authorList>
            <person name="Hoffmann M."/>
            <person name="Allard M."/>
            <person name="Evans P."/>
            <person name="Brown E."/>
            <person name="Tallon L.J."/>
            <person name="Sadzewicz L."/>
            <person name="Sengamalay N."/>
            <person name="Ott S."/>
            <person name="Godinez A."/>
            <person name="Nagaraj S."/>
            <person name="Vavikolanu K."/>
            <person name="Aluvathingal J."/>
            <person name="Nadendla S."/>
            <person name="Hobson J."/>
            <person name="Sichtig H."/>
        </authorList>
    </citation>
    <scope>NUCLEOTIDE SEQUENCE [LARGE SCALE GENOMIC DNA]</scope>
    <source>
        <strain evidence="4">ATCC 29307</strain>
        <strain evidence="3">FDAARGOS_118</strain>
    </source>
</reference>
<evidence type="ECO:0000313" key="2">
    <source>
        <dbReference type="EMBL" id="MBN8122024.1"/>
    </source>
</evidence>
<dbReference type="RefSeq" id="WP_011150071.1">
    <property type="nucleotide sequence ID" value="NZ_CBCSFK010000006.1"/>
</dbReference>
<dbReference type="AlphaFoldDB" id="A0A087I6Y7"/>
<comment type="caution">
    <text evidence="1">The sequence shown here is derived from an EMBL/GenBank/DDBJ whole genome shotgun (WGS) entry which is preliminary data.</text>
</comment>
<protein>
    <submittedName>
        <fullName evidence="1">Uncharacterized protein</fullName>
    </submittedName>
</protein>
<reference evidence="2" key="4">
    <citation type="submission" date="2021-03" db="EMBL/GenBank/DDBJ databases">
        <title>Study of the foodborne Vibrio vulnificus isolates from China.</title>
        <authorList>
            <person name="Zheng Z."/>
            <person name="Ye L."/>
        </authorList>
    </citation>
    <scope>NUCLEOTIDE SEQUENCE</scope>
    <source>
        <strain evidence="2">Vv1582</strain>
    </source>
</reference>
<name>A0A087I6Y7_VIBVL</name>
<dbReference type="EMBL" id="DACRBY010000041">
    <property type="protein sequence ID" value="HAS8542523.1"/>
    <property type="molecule type" value="Genomic_DNA"/>
</dbReference>
<proteinExistence type="predicted"/>
<dbReference type="EMBL" id="LOSH02000004">
    <property type="protein sequence ID" value="PNM68074.1"/>
    <property type="molecule type" value="Genomic_DNA"/>
</dbReference>
<dbReference type="GeneID" id="93894092"/>
<evidence type="ECO:0000313" key="4">
    <source>
        <dbReference type="Proteomes" id="UP000054370"/>
    </source>
</evidence>
<keyword evidence="4" id="KW-1185">Reference proteome</keyword>
<reference evidence="1" key="3">
    <citation type="submission" date="2019-01" db="EMBL/GenBank/DDBJ databases">
        <authorList>
            <consortium name="NCBI Pathogen Detection Project"/>
        </authorList>
    </citation>
    <scope>NUCLEOTIDE SEQUENCE</scope>
    <source>
        <strain evidence="1">BCW_3452</strain>
    </source>
</reference>
<dbReference type="Proteomes" id="UP000054370">
    <property type="component" value="Unassembled WGS sequence"/>
</dbReference>
<gene>
    <name evidence="3" type="ORF">AL548_018485</name>
    <name evidence="1" type="ORF">I7730_22280</name>
    <name evidence="2" type="ORF">J0J18_09795</name>
</gene>
<accession>A0A087I6Y7</accession>
<evidence type="ECO:0000313" key="3">
    <source>
        <dbReference type="EMBL" id="PNM68074.1"/>
    </source>
</evidence>
<dbReference type="OrthoDB" id="5879551at2"/>